<keyword evidence="2" id="KW-1185">Reference proteome</keyword>
<proteinExistence type="predicted"/>
<dbReference type="EMBL" id="PJEX01000013">
    <property type="protein sequence ID" value="TKW59169.1"/>
    <property type="molecule type" value="Genomic_DNA"/>
</dbReference>
<evidence type="ECO:0000313" key="2">
    <source>
        <dbReference type="Proteomes" id="UP000310108"/>
    </source>
</evidence>
<accession>A0A4U6XTP9</accession>
<gene>
    <name evidence="1" type="ORF">CTA1_874</name>
</gene>
<reference evidence="1 2" key="1">
    <citation type="journal article" date="2019" name="PLoS ONE">
        <title>Comparative genome analysis indicates high evolutionary potential of pathogenicity genes in Colletotrichum tanaceti.</title>
        <authorList>
            <person name="Lelwala R.V."/>
            <person name="Korhonen P.K."/>
            <person name="Young N.D."/>
            <person name="Scott J.B."/>
            <person name="Ades P.A."/>
            <person name="Gasser R.B."/>
            <person name="Taylor P.W.J."/>
        </authorList>
    </citation>
    <scope>NUCLEOTIDE SEQUENCE [LARGE SCALE GENOMIC DNA]</scope>
    <source>
        <strain evidence="1">BRIP57314</strain>
    </source>
</reference>
<name>A0A4U6XTP9_9PEZI</name>
<sequence>MAKDDYAVGAWWLIRGVHRRLLVGKVEATKFRGDYHYEGAFAAEVHLNKMQILGVISQRRFFVLGPDHFADLKSSFWAAERPDVFETRKVGWAAP</sequence>
<protein>
    <submittedName>
        <fullName evidence="1">Uncharacterized protein</fullName>
    </submittedName>
</protein>
<comment type="caution">
    <text evidence="1">The sequence shown here is derived from an EMBL/GenBank/DDBJ whole genome shotgun (WGS) entry which is preliminary data.</text>
</comment>
<dbReference type="Proteomes" id="UP000310108">
    <property type="component" value="Unassembled WGS sequence"/>
</dbReference>
<organism evidence="1 2">
    <name type="scientific">Colletotrichum tanaceti</name>
    <dbReference type="NCBI Taxonomy" id="1306861"/>
    <lineage>
        <taxon>Eukaryota</taxon>
        <taxon>Fungi</taxon>
        <taxon>Dikarya</taxon>
        <taxon>Ascomycota</taxon>
        <taxon>Pezizomycotina</taxon>
        <taxon>Sordariomycetes</taxon>
        <taxon>Hypocreomycetidae</taxon>
        <taxon>Glomerellales</taxon>
        <taxon>Glomerellaceae</taxon>
        <taxon>Colletotrichum</taxon>
        <taxon>Colletotrichum destructivum species complex</taxon>
    </lineage>
</organism>
<dbReference type="AlphaFoldDB" id="A0A4U6XTP9"/>
<evidence type="ECO:0000313" key="1">
    <source>
        <dbReference type="EMBL" id="TKW59169.1"/>
    </source>
</evidence>